<dbReference type="WBParaSite" id="PS1159_v2.g6220.t1">
    <property type="protein sequence ID" value="PS1159_v2.g6220.t1"/>
    <property type="gene ID" value="PS1159_v2.g6220"/>
</dbReference>
<accession>A0AC35GL93</accession>
<protein>
    <submittedName>
        <fullName evidence="2">Uncharacterized protein</fullName>
    </submittedName>
</protein>
<evidence type="ECO:0000313" key="1">
    <source>
        <dbReference type="Proteomes" id="UP000887580"/>
    </source>
</evidence>
<organism evidence="1 2">
    <name type="scientific">Panagrolaimus sp. PS1159</name>
    <dbReference type="NCBI Taxonomy" id="55785"/>
    <lineage>
        <taxon>Eukaryota</taxon>
        <taxon>Metazoa</taxon>
        <taxon>Ecdysozoa</taxon>
        <taxon>Nematoda</taxon>
        <taxon>Chromadorea</taxon>
        <taxon>Rhabditida</taxon>
        <taxon>Tylenchina</taxon>
        <taxon>Panagrolaimomorpha</taxon>
        <taxon>Panagrolaimoidea</taxon>
        <taxon>Panagrolaimidae</taxon>
        <taxon>Panagrolaimus</taxon>
    </lineage>
</organism>
<evidence type="ECO:0000313" key="2">
    <source>
        <dbReference type="WBParaSite" id="PS1159_v2.g6220.t1"/>
    </source>
</evidence>
<reference evidence="2" key="1">
    <citation type="submission" date="2022-11" db="UniProtKB">
        <authorList>
            <consortium name="WormBaseParasite"/>
        </authorList>
    </citation>
    <scope>IDENTIFICATION</scope>
</reference>
<name>A0AC35GL93_9BILA</name>
<proteinExistence type="predicted"/>
<dbReference type="Proteomes" id="UP000887580">
    <property type="component" value="Unplaced"/>
</dbReference>
<sequence length="418" mass="48832">MASLLNVYSGYWDEKIRFLAADAIQGLVKFDPLHFVNVSILEKCCERTDSLRKFSAFQLRDLLQRLKIRFTTLLYSTTSDPYSLPDVTVSSELSISTSYSSISDSLQSSSSSDVTASSTTTAILFCYFDPKTSKRQYFSIPEKIVYYAAKNATSLAMFQKLLHTCKYFFIVNPVVIVPMLTCYSGIWEACYYGGKKCFQFKDSQTFNFKIWTPHYFTNLHCNVSQIFPWIYKNDANIIQFGPNMPCLTFDEFMYIAGNAKMLRMFSGSVKYSNGENVLLEDIVKNLPKLKSLHLTCTFDESNVTKRTASKLMEIQHFKQMSHITLNSIPETLDIGTMFDFIMENKHIKIELFYHRQVSNPCKELIQEYNNRLQNENGYDSIIKYCNIIYSNNRYIYFEELMFPWNEKNEKWEFLWDKE</sequence>